<dbReference type="EMBL" id="JACHHT010000001">
    <property type="protein sequence ID" value="MBB6521233.1"/>
    <property type="molecule type" value="Genomic_DNA"/>
</dbReference>
<evidence type="ECO:0000256" key="2">
    <source>
        <dbReference type="ARBA" id="ARBA00023125"/>
    </source>
</evidence>
<keyword evidence="6" id="KW-1185">Reference proteome</keyword>
<name>A0A7X0JS20_9GAMM</name>
<dbReference type="Gene3D" id="1.10.10.10">
    <property type="entry name" value="Winged helix-like DNA-binding domain superfamily/Winged helix DNA-binding domain"/>
    <property type="match status" value="1"/>
</dbReference>
<dbReference type="PANTHER" id="PTHR44688:SF16">
    <property type="entry name" value="DNA-BINDING TRANSCRIPTIONAL ACTIVATOR DEVR_DOSR"/>
    <property type="match status" value="1"/>
</dbReference>
<dbReference type="GO" id="GO:0006355">
    <property type="term" value="P:regulation of DNA-templated transcription"/>
    <property type="evidence" value="ECO:0007669"/>
    <property type="project" value="InterPro"/>
</dbReference>
<gene>
    <name evidence="5" type="ORF">HNR48_001511</name>
</gene>
<keyword evidence="3" id="KW-0804">Transcription</keyword>
<dbReference type="PANTHER" id="PTHR44688">
    <property type="entry name" value="DNA-BINDING TRANSCRIPTIONAL ACTIVATOR DEVR_DOSR"/>
    <property type="match status" value="1"/>
</dbReference>
<evidence type="ECO:0000256" key="1">
    <source>
        <dbReference type="ARBA" id="ARBA00023015"/>
    </source>
</evidence>
<dbReference type="Pfam" id="PF00196">
    <property type="entry name" value="GerE"/>
    <property type="match status" value="1"/>
</dbReference>
<dbReference type="Proteomes" id="UP000528457">
    <property type="component" value="Unassembled WGS sequence"/>
</dbReference>
<evidence type="ECO:0000313" key="5">
    <source>
        <dbReference type="EMBL" id="MBB6521233.1"/>
    </source>
</evidence>
<feature type="domain" description="HTH luxR-type" evidence="4">
    <location>
        <begin position="204"/>
        <end position="269"/>
    </location>
</feature>
<reference evidence="5 6" key="1">
    <citation type="submission" date="2020-08" db="EMBL/GenBank/DDBJ databases">
        <title>Genomic Encyclopedia of Type Strains, Phase IV (KMG-IV): sequencing the most valuable type-strain genomes for metagenomic binning, comparative biology and taxonomic classification.</title>
        <authorList>
            <person name="Goeker M."/>
        </authorList>
    </citation>
    <scope>NUCLEOTIDE SEQUENCE [LARGE SCALE GENOMIC DNA]</scope>
    <source>
        <strain evidence="5 6">DSM 22368</strain>
    </source>
</reference>
<dbReference type="SUPFAM" id="SSF46894">
    <property type="entry name" value="C-terminal effector domain of the bipartite response regulators"/>
    <property type="match status" value="1"/>
</dbReference>
<dbReference type="AlphaFoldDB" id="A0A7X0JS20"/>
<dbReference type="InterPro" id="IPR036388">
    <property type="entry name" value="WH-like_DNA-bd_sf"/>
</dbReference>
<dbReference type="InterPro" id="IPR000792">
    <property type="entry name" value="Tscrpt_reg_LuxR_C"/>
</dbReference>
<evidence type="ECO:0000313" key="6">
    <source>
        <dbReference type="Proteomes" id="UP000528457"/>
    </source>
</evidence>
<dbReference type="GO" id="GO:0003677">
    <property type="term" value="F:DNA binding"/>
    <property type="evidence" value="ECO:0007669"/>
    <property type="project" value="UniProtKB-KW"/>
</dbReference>
<dbReference type="PROSITE" id="PS50043">
    <property type="entry name" value="HTH_LUXR_2"/>
    <property type="match status" value="1"/>
</dbReference>
<organism evidence="5 6">
    <name type="scientific">Pseudoteredinibacter isoporae</name>
    <dbReference type="NCBI Taxonomy" id="570281"/>
    <lineage>
        <taxon>Bacteria</taxon>
        <taxon>Pseudomonadati</taxon>
        <taxon>Pseudomonadota</taxon>
        <taxon>Gammaproteobacteria</taxon>
        <taxon>Cellvibrionales</taxon>
        <taxon>Cellvibrionaceae</taxon>
        <taxon>Pseudoteredinibacter</taxon>
    </lineage>
</organism>
<dbReference type="InterPro" id="IPR016032">
    <property type="entry name" value="Sig_transdc_resp-reg_C-effctor"/>
</dbReference>
<dbReference type="SMART" id="SM00421">
    <property type="entry name" value="HTH_LUXR"/>
    <property type="match status" value="1"/>
</dbReference>
<protein>
    <submittedName>
        <fullName evidence="5">DNA-binding CsgD family transcriptional regulator</fullName>
    </submittedName>
</protein>
<sequence>MHELRAPSLYEKETMLEALIPAMARVTENLGQDCFADSMMQLFEHICPVQSLAAFAFLEQERPQLLLDIYEQGIMGKQASMSRYMSGAYLLDPYFQACQEQRPTGMYRLTELAADDFEQSEYFRQYFQYANFADEIGYLLRIEQGYIHLSLCRTSAFDEATRTTLNTLCPWVLAVMSQHWKEIRQPSRATESDNMHQRLQQAFTQFGQSFLTQREAEIARLLLQGHSTKSMAERLSISMETVKVHKRNLYSKLDINSQSELFSLFLNSLSTLGPQDMGDPLLAYHQRPGN</sequence>
<keyword evidence="1" id="KW-0805">Transcription regulation</keyword>
<evidence type="ECO:0000259" key="4">
    <source>
        <dbReference type="PROSITE" id="PS50043"/>
    </source>
</evidence>
<accession>A0A7X0JS20</accession>
<dbReference type="RefSeq" id="WP_166849095.1">
    <property type="nucleotide sequence ID" value="NZ_JAAONY010000001.1"/>
</dbReference>
<dbReference type="CDD" id="cd06170">
    <property type="entry name" value="LuxR_C_like"/>
    <property type="match status" value="1"/>
</dbReference>
<proteinExistence type="predicted"/>
<dbReference type="InParanoid" id="A0A7X0JS20"/>
<evidence type="ECO:0000256" key="3">
    <source>
        <dbReference type="ARBA" id="ARBA00023163"/>
    </source>
</evidence>
<comment type="caution">
    <text evidence="5">The sequence shown here is derived from an EMBL/GenBank/DDBJ whole genome shotgun (WGS) entry which is preliminary data.</text>
</comment>
<keyword evidence="2 5" id="KW-0238">DNA-binding</keyword>
<dbReference type="PRINTS" id="PR00038">
    <property type="entry name" value="HTHLUXR"/>
</dbReference>